<accession>A0A922MSU6</accession>
<dbReference type="AlphaFoldDB" id="A0A922MSU6"/>
<evidence type="ECO:0000313" key="3">
    <source>
        <dbReference type="Proteomes" id="UP000814243"/>
    </source>
</evidence>
<feature type="non-terminal residue" evidence="2">
    <location>
        <position position="1"/>
    </location>
</feature>
<keyword evidence="1" id="KW-0812">Transmembrane</keyword>
<keyword evidence="1" id="KW-0472">Membrane</keyword>
<dbReference type="Proteomes" id="UP000814243">
    <property type="component" value="Unassembled WGS sequence"/>
</dbReference>
<dbReference type="EMBL" id="JACEFF010000200">
    <property type="protein sequence ID" value="KAH9642133.1"/>
    <property type="molecule type" value="Genomic_DNA"/>
</dbReference>
<protein>
    <submittedName>
        <fullName evidence="2">Uncharacterized protein</fullName>
    </submittedName>
</protein>
<feature type="transmembrane region" description="Helical" evidence="1">
    <location>
        <begin position="43"/>
        <end position="61"/>
    </location>
</feature>
<keyword evidence="1" id="KW-1133">Transmembrane helix</keyword>
<organism evidence="2 3">
    <name type="scientific">Spodoptera exigua</name>
    <name type="common">Beet armyworm</name>
    <name type="synonym">Noctua fulgens</name>
    <dbReference type="NCBI Taxonomy" id="7107"/>
    <lineage>
        <taxon>Eukaryota</taxon>
        <taxon>Metazoa</taxon>
        <taxon>Ecdysozoa</taxon>
        <taxon>Arthropoda</taxon>
        <taxon>Hexapoda</taxon>
        <taxon>Insecta</taxon>
        <taxon>Pterygota</taxon>
        <taxon>Neoptera</taxon>
        <taxon>Endopterygota</taxon>
        <taxon>Lepidoptera</taxon>
        <taxon>Glossata</taxon>
        <taxon>Ditrysia</taxon>
        <taxon>Noctuoidea</taxon>
        <taxon>Noctuidae</taxon>
        <taxon>Amphipyrinae</taxon>
        <taxon>Spodoptera</taxon>
    </lineage>
</organism>
<name>A0A922MSU6_SPOEX</name>
<gene>
    <name evidence="2" type="ORF">HF086_007443</name>
</gene>
<comment type="caution">
    <text evidence="2">The sequence shown here is derived from an EMBL/GenBank/DDBJ whole genome shotgun (WGS) entry which is preliminary data.</text>
</comment>
<reference evidence="2" key="1">
    <citation type="journal article" date="2021" name="G3 (Bethesda)">
        <title>Genome and transcriptome analysis of the beet armyworm Spodoptera exigua reveals targets for pest control. .</title>
        <authorList>
            <person name="Simon S."/>
            <person name="Breeschoten T."/>
            <person name="Jansen H.J."/>
            <person name="Dirks R.P."/>
            <person name="Schranz M.E."/>
            <person name="Ros V.I.D."/>
        </authorList>
    </citation>
    <scope>NUCLEOTIDE SEQUENCE</scope>
    <source>
        <strain evidence="2">TB_SE_WUR_2020</strain>
    </source>
</reference>
<evidence type="ECO:0000256" key="1">
    <source>
        <dbReference type="SAM" id="Phobius"/>
    </source>
</evidence>
<proteinExistence type="predicted"/>
<sequence>AFSFTFTGATLAWSSPAIPKFKSGEANVVITDTLLLNTTMPELMYVARFMMGLATGIIAVVRY</sequence>
<evidence type="ECO:0000313" key="2">
    <source>
        <dbReference type="EMBL" id="KAH9642133.1"/>
    </source>
</evidence>